<dbReference type="STRING" id="118168.MC7420_3599"/>
<feature type="binding site" evidence="4">
    <location>
        <position position="167"/>
    </location>
    <ligand>
        <name>Mn(2+)</name>
        <dbReference type="ChEBI" id="CHEBI:29035"/>
        <label>1</label>
    </ligand>
</feature>
<dbReference type="EMBL" id="DS989864">
    <property type="protein sequence ID" value="EDX72527.1"/>
    <property type="molecule type" value="Genomic_DNA"/>
</dbReference>
<dbReference type="GO" id="GO:0046872">
    <property type="term" value="F:metal ion binding"/>
    <property type="evidence" value="ECO:0007669"/>
    <property type="project" value="UniProtKB-KW"/>
</dbReference>
<evidence type="ECO:0000313" key="7">
    <source>
        <dbReference type="Proteomes" id="UP000003835"/>
    </source>
</evidence>
<dbReference type="PANTHER" id="PTHR11358:SF26">
    <property type="entry name" value="GUANIDINO ACID HYDROLASE, MITOCHONDRIAL"/>
    <property type="match status" value="1"/>
</dbReference>
<evidence type="ECO:0000256" key="2">
    <source>
        <dbReference type="ARBA" id="ARBA00022723"/>
    </source>
</evidence>
<dbReference type="GO" id="GO:0008783">
    <property type="term" value="F:agmatinase activity"/>
    <property type="evidence" value="ECO:0007669"/>
    <property type="project" value="UniProtKB-EC"/>
</dbReference>
<proteinExistence type="inferred from homology"/>
<evidence type="ECO:0000256" key="3">
    <source>
        <dbReference type="ARBA" id="ARBA00022801"/>
    </source>
</evidence>
<feature type="binding site" evidence="4">
    <location>
        <position position="250"/>
    </location>
    <ligand>
        <name>Mn(2+)</name>
        <dbReference type="ChEBI" id="CHEBI:29035"/>
        <label>1</label>
    </ligand>
</feature>
<sequence>MAGLYTQNSSCVKINLKKFFGASPMLVQTSAAVIPFLGSEIQASYKASRVVILPIPYEATTTYRKGTENGPDALLEASIQLEYYDDELEREICKDARIYTHGAIADTRGGQQISAQTMLTDTRDTVSGLIDDGKFVIAIGGEHSITTGLVDAYRQKSHEPFTVVQIDAHGDLRHEYEGSIYNHACVMRRIVDMGLPTLPVAIRSLCQEEADLIKQKSIPVIWARHIAQNPHWIEEAIATIPTERVFITIDLDGIDPASMPGVGTPEPGGLHWYALLTFLRRLFETHQVIGCDVMELAPVVDSVVSQFTAAKLVYKLIGYQTLAQRW</sequence>
<keyword evidence="7" id="KW-1185">Reference proteome</keyword>
<evidence type="ECO:0000256" key="4">
    <source>
        <dbReference type="PIRSR" id="PIRSR036979-1"/>
    </source>
</evidence>
<reference evidence="6 7" key="1">
    <citation type="submission" date="2008-07" db="EMBL/GenBank/DDBJ databases">
        <authorList>
            <person name="Tandeau de Marsac N."/>
            <person name="Ferriera S."/>
            <person name="Johnson J."/>
            <person name="Kravitz S."/>
            <person name="Beeson K."/>
            <person name="Sutton G."/>
            <person name="Rogers Y.-H."/>
            <person name="Friedman R."/>
            <person name="Frazier M."/>
            <person name="Venter J.C."/>
        </authorList>
    </citation>
    <scope>NUCLEOTIDE SEQUENCE [LARGE SCALE GENOMIC DNA]</scope>
    <source>
        <strain evidence="6 7">PCC 7420</strain>
    </source>
</reference>
<accession>B4W028</accession>
<dbReference type="Gene3D" id="3.40.800.10">
    <property type="entry name" value="Ureohydrolase domain"/>
    <property type="match status" value="1"/>
</dbReference>
<dbReference type="CDD" id="cd11593">
    <property type="entry name" value="Agmatinase-like_2"/>
    <property type="match status" value="1"/>
</dbReference>
<dbReference type="PANTHER" id="PTHR11358">
    <property type="entry name" value="ARGINASE/AGMATINASE"/>
    <property type="match status" value="1"/>
</dbReference>
<keyword evidence="3 5" id="KW-0378">Hydrolase</keyword>
<dbReference type="InterPro" id="IPR020855">
    <property type="entry name" value="Ureohydrolase_Mn_BS"/>
</dbReference>
<feature type="binding site" evidence="4">
    <location>
        <position position="171"/>
    </location>
    <ligand>
        <name>Mn(2+)</name>
        <dbReference type="ChEBI" id="CHEBI:29035"/>
        <label>1</label>
    </ligand>
</feature>
<dbReference type="eggNOG" id="COG0010">
    <property type="taxonomic scope" value="Bacteria"/>
</dbReference>
<dbReference type="GO" id="GO:0033389">
    <property type="term" value="P:putrescine biosynthetic process from arginine, via agmatine"/>
    <property type="evidence" value="ECO:0007669"/>
    <property type="project" value="TreeGrafter"/>
</dbReference>
<dbReference type="SUPFAM" id="SSF52768">
    <property type="entry name" value="Arginase/deacetylase"/>
    <property type="match status" value="1"/>
</dbReference>
<feature type="binding site" evidence="4">
    <location>
        <position position="252"/>
    </location>
    <ligand>
        <name>Mn(2+)</name>
        <dbReference type="ChEBI" id="CHEBI:29035"/>
        <label>1</label>
    </ligand>
</feature>
<dbReference type="NCBIfam" id="TIGR01230">
    <property type="entry name" value="agmatinase"/>
    <property type="match status" value="1"/>
</dbReference>
<dbReference type="InterPro" id="IPR006035">
    <property type="entry name" value="Ureohydrolase"/>
</dbReference>
<keyword evidence="4" id="KW-0464">Manganese</keyword>
<dbReference type="PROSITE" id="PS01053">
    <property type="entry name" value="ARGINASE_1"/>
    <property type="match status" value="1"/>
</dbReference>
<feature type="binding site" evidence="4">
    <location>
        <position position="143"/>
    </location>
    <ligand>
        <name>Mn(2+)</name>
        <dbReference type="ChEBI" id="CHEBI:29035"/>
        <label>1</label>
    </ligand>
</feature>
<dbReference type="InterPro" id="IPR023696">
    <property type="entry name" value="Ureohydrolase_dom_sf"/>
</dbReference>
<protein>
    <submittedName>
        <fullName evidence="6">Agmatinase</fullName>
        <ecNumber evidence="6">3.5.3.11</ecNumber>
    </submittedName>
</protein>
<keyword evidence="2 4" id="KW-0479">Metal-binding</keyword>
<name>B4W028_9CYAN</name>
<dbReference type="InterPro" id="IPR005925">
    <property type="entry name" value="Agmatinase-rel"/>
</dbReference>
<dbReference type="PROSITE" id="PS51409">
    <property type="entry name" value="ARGINASE_2"/>
    <property type="match status" value="1"/>
</dbReference>
<organism evidence="6 7">
    <name type="scientific">Coleofasciculus chthonoplastes PCC 7420</name>
    <dbReference type="NCBI Taxonomy" id="118168"/>
    <lineage>
        <taxon>Bacteria</taxon>
        <taxon>Bacillati</taxon>
        <taxon>Cyanobacteriota</taxon>
        <taxon>Cyanophyceae</taxon>
        <taxon>Coleofasciculales</taxon>
        <taxon>Coleofasciculaceae</taxon>
        <taxon>Coleofasciculus</taxon>
    </lineage>
</organism>
<dbReference type="HOGENOM" id="CLU_039478_0_2_3"/>
<evidence type="ECO:0000256" key="1">
    <source>
        <dbReference type="ARBA" id="ARBA00009227"/>
    </source>
</evidence>
<dbReference type="Proteomes" id="UP000003835">
    <property type="component" value="Unassembled WGS sequence"/>
</dbReference>
<dbReference type="AlphaFoldDB" id="B4W028"/>
<comment type="similarity">
    <text evidence="1">Belongs to the arginase family. Agmatinase subfamily.</text>
</comment>
<comment type="cofactor">
    <cofactor evidence="4">
        <name>Mn(2+)</name>
        <dbReference type="ChEBI" id="CHEBI:29035"/>
    </cofactor>
    <text evidence="4">Binds 2 manganese ions per subunit.</text>
</comment>
<gene>
    <name evidence="6" type="ORF">MC7420_3599</name>
</gene>
<feature type="binding site" evidence="4">
    <location>
        <position position="169"/>
    </location>
    <ligand>
        <name>Mn(2+)</name>
        <dbReference type="ChEBI" id="CHEBI:29035"/>
        <label>1</label>
    </ligand>
</feature>
<evidence type="ECO:0000256" key="5">
    <source>
        <dbReference type="RuleBase" id="RU003684"/>
    </source>
</evidence>
<dbReference type="PIRSF" id="PIRSF036979">
    <property type="entry name" value="Arginase"/>
    <property type="match status" value="1"/>
</dbReference>
<dbReference type="Pfam" id="PF00491">
    <property type="entry name" value="Arginase"/>
    <property type="match status" value="1"/>
</dbReference>
<evidence type="ECO:0000313" key="6">
    <source>
        <dbReference type="EMBL" id="EDX72527.1"/>
    </source>
</evidence>
<dbReference type="EC" id="3.5.3.11" evidence="6"/>